<feature type="domain" description="EthD" evidence="1">
    <location>
        <begin position="11"/>
        <end position="91"/>
    </location>
</feature>
<protein>
    <submittedName>
        <fullName evidence="2">EthD domain-containing protein</fullName>
    </submittedName>
</protein>
<dbReference type="InterPro" id="IPR009799">
    <property type="entry name" value="EthD_dom"/>
</dbReference>
<dbReference type="RefSeq" id="WP_233731279.1">
    <property type="nucleotide sequence ID" value="NZ_JAJVCN010000004.1"/>
</dbReference>
<sequence length="104" mass="11825">MLKVMAFLVRKPGLTMDEFVDYYENNHVPLIVSHGNGLLGYKRNYIRDELAGFDAVSEFSFTDLNAYKAWAAAMYSPETGVEKDEANFLDRPKTRACVVEEHVS</sequence>
<proteinExistence type="predicted"/>
<gene>
    <name evidence="2" type="ORF">LWC34_44190</name>
</gene>
<dbReference type="Gene3D" id="3.30.70.100">
    <property type="match status" value="1"/>
</dbReference>
<evidence type="ECO:0000313" key="3">
    <source>
        <dbReference type="Proteomes" id="UP001521150"/>
    </source>
</evidence>
<comment type="caution">
    <text evidence="2">The sequence shown here is derived from an EMBL/GenBank/DDBJ whole genome shotgun (WGS) entry which is preliminary data.</text>
</comment>
<dbReference type="EMBL" id="JAJVCN010000004">
    <property type="protein sequence ID" value="MCE7009765.1"/>
    <property type="molecule type" value="Genomic_DNA"/>
</dbReference>
<evidence type="ECO:0000313" key="2">
    <source>
        <dbReference type="EMBL" id="MCE7009765.1"/>
    </source>
</evidence>
<name>A0ABS8ZPS9_9PSEU</name>
<accession>A0ABS8ZPS9</accession>
<keyword evidence="3" id="KW-1185">Reference proteome</keyword>
<dbReference type="InterPro" id="IPR011008">
    <property type="entry name" value="Dimeric_a/b-barrel"/>
</dbReference>
<dbReference type="Proteomes" id="UP001521150">
    <property type="component" value="Unassembled WGS sequence"/>
</dbReference>
<dbReference type="SUPFAM" id="SSF54909">
    <property type="entry name" value="Dimeric alpha+beta barrel"/>
    <property type="match status" value="1"/>
</dbReference>
<reference evidence="2 3" key="1">
    <citation type="submission" date="2021-12" db="EMBL/GenBank/DDBJ databases">
        <title>Genome sequence of Kibdelosporangium philippinense ATCC 49844.</title>
        <authorList>
            <person name="Fedorov E.A."/>
            <person name="Omeragic M."/>
            <person name="Shalygina K.F."/>
            <person name="Maclea K.S."/>
        </authorList>
    </citation>
    <scope>NUCLEOTIDE SEQUENCE [LARGE SCALE GENOMIC DNA]</scope>
    <source>
        <strain evidence="2 3">ATCC 49844</strain>
    </source>
</reference>
<dbReference type="Pfam" id="PF07110">
    <property type="entry name" value="EthD"/>
    <property type="match status" value="1"/>
</dbReference>
<organism evidence="2 3">
    <name type="scientific">Kibdelosporangium philippinense</name>
    <dbReference type="NCBI Taxonomy" id="211113"/>
    <lineage>
        <taxon>Bacteria</taxon>
        <taxon>Bacillati</taxon>
        <taxon>Actinomycetota</taxon>
        <taxon>Actinomycetes</taxon>
        <taxon>Pseudonocardiales</taxon>
        <taxon>Pseudonocardiaceae</taxon>
        <taxon>Kibdelosporangium</taxon>
    </lineage>
</organism>
<evidence type="ECO:0000259" key="1">
    <source>
        <dbReference type="Pfam" id="PF07110"/>
    </source>
</evidence>